<dbReference type="STRING" id="1392247.A0A3N4KGL6"/>
<dbReference type="SUPFAM" id="SSF48452">
    <property type="entry name" value="TPR-like"/>
    <property type="match status" value="4"/>
</dbReference>
<keyword evidence="4" id="KW-0175">Coiled coil</keyword>
<evidence type="ECO:0000313" key="6">
    <source>
        <dbReference type="Proteomes" id="UP000277580"/>
    </source>
</evidence>
<dbReference type="Gene3D" id="1.25.40.10">
    <property type="entry name" value="Tetratricopeptide repeat domain"/>
    <property type="match status" value="5"/>
</dbReference>
<dbReference type="InterPro" id="IPR011990">
    <property type="entry name" value="TPR-like_helical_dom_sf"/>
</dbReference>
<dbReference type="EMBL" id="ML119161">
    <property type="protein sequence ID" value="RPB08598.1"/>
    <property type="molecule type" value="Genomic_DNA"/>
</dbReference>
<dbReference type="Pfam" id="PF14559">
    <property type="entry name" value="TPR_19"/>
    <property type="match status" value="1"/>
</dbReference>
<dbReference type="PROSITE" id="PS50005">
    <property type="entry name" value="TPR"/>
    <property type="match status" value="4"/>
</dbReference>
<sequence length="1382" mass="153770">MASKAIVKAITVALKAEDWKGAEDKCRSVLQFNPTDYNVNTFLGLALFRQGQFDEAEVCYKEAIAAEAQKKDRKGDNPNAWSGLVNVLEAQKKVDEYMEAAMKLAVIYRDLDDRTRCQTAVDKITPFVKENGSKEQYKRALHLLLPESPIFDFLEGRIPHPSFTLQKLIDIIEAEEKEKINKEIASRRSRLGVKPGQVKREVKREVLGASPLENLYHQILNWSDDEELRRTIDTKLLQHGYDKLLVVEKEKKDAERAKVYKWAEGLVILKYPFELAWKIVIEWRDCESIGEHDVNILREYIQFFPESGLSKALSAYLESELSPFPIPVEIDEDGNPVAKEPAAEEGSPDELIDAMIEGLEKSPNSILCHRIVAEYYLPLDEYEQAINVSRNAQKLITAESARINLPFPKNTDAITVILATAQIHYQSPKYHPEARAAFEDVLTRKSTYGAALVGLGLILEEQQKYEMAGDLLRKAFVLDPENAKIRAEAAWCDVLMGKHDEGKEELERCAALVGGLDPRSRDLKAQITWRIGMAVWNGHEDLRADRKNGPYSFFISALHNNQNFAPAYTSLGIYYEDIANDTARANKCFQKAFELSAGEVEAAERLARSFADSKEWELVEIIARRVAEADQKRSVPGKGMSWPHSAIGVVELNAQNYALAIQSFQAALRVAPNDYNAWVGLGEAYASSGKWVAATKVFVQAEKIDSSSWFPKYMLANVNRELGEYEAACAGYRAVLDLQPGEYGVLVALGETLSASAWHDVEKGYFGRAVNASVESLQVAEKIVKERPDAFNLWKTVGDCCLIFSWVQSLIEKFPKELVSRILSEDFDISEFDIIADIDGVGPNTLEEAEQLDDLTICLHMGILAYKRGIYASADDRHAHAVAWFNLGCAEYRAYASLPARPMKYRHAAIRCFKRTIKLEPGNHEFWNALGVATGELNAKVAQHALVRALYINEKNARVWVNLGALYILMGDMEIANQAFSKAQSADPEYALAWVGQAIIAQMLGETQEALELYGHAFEISESSSILVKRQFSTATFDSITKLDSSTAFSSLLGPIFALQKLQEQISSEPVSLRLNALFNERVQEFTPAAARLEIVCNTVEQRYEETESEEDLIRYAQAKADLARVRLGLKEYEAAAENASLALDLSGDTEALKNCRLSAHLTAGLAHYYLGAMDDSLEMFKAALTESNENPDVVCLLSQVLWAKGGDEERDVARDQLFACIEKHPDHLQSTLLLGAIGVLDNNEDVVDAVMDDLQAVCGDDKVDQASREKVDKLLSLIGQLMKPDQNISIAGTSVFLRPFSSSTWSKLLTASPEPSYHAADMALKVAVQGKVDAEELCHAFSQIGVLSYDQKAIMVAPWKADGWRGMVADINSANAATAAG</sequence>
<dbReference type="InParanoid" id="A0A3N4KGL6"/>
<dbReference type="Pfam" id="PF13432">
    <property type="entry name" value="TPR_16"/>
    <property type="match status" value="2"/>
</dbReference>
<feature type="repeat" description="TPR" evidence="3">
    <location>
        <begin position="957"/>
        <end position="990"/>
    </location>
</feature>
<evidence type="ECO:0000256" key="4">
    <source>
        <dbReference type="SAM" id="Coils"/>
    </source>
</evidence>
<dbReference type="InterPro" id="IPR039226">
    <property type="entry name" value="Ski3/TTC37"/>
</dbReference>
<keyword evidence="6" id="KW-1185">Reference proteome</keyword>
<dbReference type="FunCoup" id="A0A3N4KGL6">
    <property type="interactions" value="515"/>
</dbReference>
<keyword evidence="1" id="KW-0677">Repeat</keyword>
<dbReference type="InterPro" id="IPR040962">
    <property type="entry name" value="TPR_22"/>
</dbReference>
<protein>
    <submittedName>
        <fullName evidence="5">TPR-like protein</fullName>
    </submittedName>
</protein>
<keyword evidence="2 3" id="KW-0802">TPR repeat</keyword>
<accession>A0A3N4KGL6</accession>
<evidence type="ECO:0000313" key="5">
    <source>
        <dbReference type="EMBL" id="RPB08598.1"/>
    </source>
</evidence>
<dbReference type="GO" id="GO:0055087">
    <property type="term" value="C:Ski complex"/>
    <property type="evidence" value="ECO:0007669"/>
    <property type="project" value="InterPro"/>
</dbReference>
<evidence type="ECO:0000256" key="1">
    <source>
        <dbReference type="ARBA" id="ARBA00022737"/>
    </source>
</evidence>
<evidence type="ECO:0000256" key="2">
    <source>
        <dbReference type="ARBA" id="ARBA00022803"/>
    </source>
</evidence>
<dbReference type="GO" id="GO:0006401">
    <property type="term" value="P:RNA catabolic process"/>
    <property type="evidence" value="ECO:0007669"/>
    <property type="project" value="InterPro"/>
</dbReference>
<proteinExistence type="predicted"/>
<dbReference type="InterPro" id="IPR019734">
    <property type="entry name" value="TPR_rpt"/>
</dbReference>
<dbReference type="PANTHER" id="PTHR15704:SF7">
    <property type="entry name" value="SUPERKILLER COMPLEX PROTEIN 3"/>
    <property type="match status" value="1"/>
</dbReference>
<organism evidence="5 6">
    <name type="scientific">Morchella conica CCBAS932</name>
    <dbReference type="NCBI Taxonomy" id="1392247"/>
    <lineage>
        <taxon>Eukaryota</taxon>
        <taxon>Fungi</taxon>
        <taxon>Dikarya</taxon>
        <taxon>Ascomycota</taxon>
        <taxon>Pezizomycotina</taxon>
        <taxon>Pezizomycetes</taxon>
        <taxon>Pezizales</taxon>
        <taxon>Morchellaceae</taxon>
        <taxon>Morchella</taxon>
    </lineage>
</organism>
<feature type="repeat" description="TPR" evidence="3">
    <location>
        <begin position="675"/>
        <end position="708"/>
    </location>
</feature>
<dbReference type="OrthoDB" id="421075at2759"/>
<name>A0A3N4KGL6_9PEZI</name>
<gene>
    <name evidence="5" type="ORF">P167DRAFT_539162</name>
</gene>
<dbReference type="PANTHER" id="PTHR15704">
    <property type="entry name" value="SUPERKILLER 3 PROTEIN-RELATED"/>
    <property type="match status" value="1"/>
</dbReference>
<reference evidence="5 6" key="1">
    <citation type="journal article" date="2018" name="Nat. Ecol. Evol.">
        <title>Pezizomycetes genomes reveal the molecular basis of ectomycorrhizal truffle lifestyle.</title>
        <authorList>
            <person name="Murat C."/>
            <person name="Payen T."/>
            <person name="Noel B."/>
            <person name="Kuo A."/>
            <person name="Morin E."/>
            <person name="Chen J."/>
            <person name="Kohler A."/>
            <person name="Krizsan K."/>
            <person name="Balestrini R."/>
            <person name="Da Silva C."/>
            <person name="Montanini B."/>
            <person name="Hainaut M."/>
            <person name="Levati E."/>
            <person name="Barry K.W."/>
            <person name="Belfiori B."/>
            <person name="Cichocki N."/>
            <person name="Clum A."/>
            <person name="Dockter R.B."/>
            <person name="Fauchery L."/>
            <person name="Guy J."/>
            <person name="Iotti M."/>
            <person name="Le Tacon F."/>
            <person name="Lindquist E.A."/>
            <person name="Lipzen A."/>
            <person name="Malagnac F."/>
            <person name="Mello A."/>
            <person name="Molinier V."/>
            <person name="Miyauchi S."/>
            <person name="Poulain J."/>
            <person name="Riccioni C."/>
            <person name="Rubini A."/>
            <person name="Sitrit Y."/>
            <person name="Splivallo R."/>
            <person name="Traeger S."/>
            <person name="Wang M."/>
            <person name="Zifcakova L."/>
            <person name="Wipf D."/>
            <person name="Zambonelli A."/>
            <person name="Paolocci F."/>
            <person name="Nowrousian M."/>
            <person name="Ottonello S."/>
            <person name="Baldrian P."/>
            <person name="Spatafora J.W."/>
            <person name="Henrissat B."/>
            <person name="Nagy L.G."/>
            <person name="Aury J.M."/>
            <person name="Wincker P."/>
            <person name="Grigoriev I.V."/>
            <person name="Bonfante P."/>
            <person name="Martin F.M."/>
        </authorList>
    </citation>
    <scope>NUCLEOTIDE SEQUENCE [LARGE SCALE GENOMIC DNA]</scope>
    <source>
        <strain evidence="5 6">CCBAS932</strain>
    </source>
</reference>
<dbReference type="SMART" id="SM00028">
    <property type="entry name" value="TPR"/>
    <property type="match status" value="11"/>
</dbReference>
<dbReference type="Proteomes" id="UP000277580">
    <property type="component" value="Unassembled WGS sequence"/>
</dbReference>
<dbReference type="Pfam" id="PF18833">
    <property type="entry name" value="TPR_22"/>
    <property type="match status" value="1"/>
</dbReference>
<dbReference type="Pfam" id="PF13181">
    <property type="entry name" value="TPR_8"/>
    <property type="match status" value="1"/>
</dbReference>
<evidence type="ECO:0000256" key="3">
    <source>
        <dbReference type="PROSITE-ProRule" id="PRU00339"/>
    </source>
</evidence>
<feature type="repeat" description="TPR" evidence="3">
    <location>
        <begin position="449"/>
        <end position="482"/>
    </location>
</feature>
<feature type="coiled-coil region" evidence="4">
    <location>
        <begin position="1090"/>
        <end position="1136"/>
    </location>
</feature>
<feature type="repeat" description="TPR" evidence="3">
    <location>
        <begin position="641"/>
        <end position="674"/>
    </location>
</feature>